<proteinExistence type="predicted"/>
<evidence type="ECO:0000313" key="1">
    <source>
        <dbReference type="EMBL" id="OPA73297.1"/>
    </source>
</evidence>
<gene>
    <name evidence="1" type="ORF">BVG16_29255</name>
</gene>
<comment type="caution">
    <text evidence="1">The sequence shown here is derived from an EMBL/GenBank/DDBJ whole genome shotgun (WGS) entry which is preliminary data.</text>
</comment>
<name>A0A1T2X0A2_9BACL</name>
<organism evidence="1 2">
    <name type="scientific">Paenibacillus selenitireducens</name>
    <dbReference type="NCBI Taxonomy" id="1324314"/>
    <lineage>
        <taxon>Bacteria</taxon>
        <taxon>Bacillati</taxon>
        <taxon>Bacillota</taxon>
        <taxon>Bacilli</taxon>
        <taxon>Bacillales</taxon>
        <taxon>Paenibacillaceae</taxon>
        <taxon>Paenibacillus</taxon>
    </lineage>
</organism>
<sequence length="128" mass="14544">MDYQSPIPSKVTGVILWSRNLECSVDMYNKLLQLSPEQQERFGHLHIFHLPSGLDIMIDSNGMDTVPVPDKASPLFFMPATEIDKAASFVQELGFEIIYGGIHRNDAVSFFNMRDPDFNVITVCQNHR</sequence>
<keyword evidence="2" id="KW-1185">Reference proteome</keyword>
<dbReference type="AlphaFoldDB" id="A0A1T2X0A2"/>
<evidence type="ECO:0000313" key="2">
    <source>
        <dbReference type="Proteomes" id="UP000190188"/>
    </source>
</evidence>
<dbReference type="STRING" id="1324314.BVG16_29255"/>
<evidence type="ECO:0008006" key="3">
    <source>
        <dbReference type="Google" id="ProtNLM"/>
    </source>
</evidence>
<dbReference type="EMBL" id="MSZX01000019">
    <property type="protein sequence ID" value="OPA73297.1"/>
    <property type="molecule type" value="Genomic_DNA"/>
</dbReference>
<dbReference type="InterPro" id="IPR029068">
    <property type="entry name" value="Glyas_Bleomycin-R_OHBP_Dase"/>
</dbReference>
<accession>A0A1T2X0A2</accession>
<dbReference type="Gene3D" id="3.10.180.10">
    <property type="entry name" value="2,3-Dihydroxybiphenyl 1,2-Dioxygenase, domain 1"/>
    <property type="match status" value="1"/>
</dbReference>
<dbReference type="Proteomes" id="UP000190188">
    <property type="component" value="Unassembled WGS sequence"/>
</dbReference>
<protein>
    <recommendedName>
        <fullName evidence="3">VOC domain-containing protein</fullName>
    </recommendedName>
</protein>
<dbReference type="OrthoDB" id="194298at2"/>
<dbReference type="SUPFAM" id="SSF54593">
    <property type="entry name" value="Glyoxalase/Bleomycin resistance protein/Dihydroxybiphenyl dioxygenase"/>
    <property type="match status" value="1"/>
</dbReference>
<dbReference type="RefSeq" id="WP_078502740.1">
    <property type="nucleotide sequence ID" value="NZ_MSZX01000019.1"/>
</dbReference>
<reference evidence="1 2" key="1">
    <citation type="submission" date="2017-01" db="EMBL/GenBank/DDBJ databases">
        <title>Genome analysis of Paenibacillus selenitrireducens ES3-24.</title>
        <authorList>
            <person name="Xu D."/>
            <person name="Yao R."/>
            <person name="Zheng S."/>
        </authorList>
    </citation>
    <scope>NUCLEOTIDE SEQUENCE [LARGE SCALE GENOMIC DNA]</scope>
    <source>
        <strain evidence="1 2">ES3-24</strain>
    </source>
</reference>